<proteinExistence type="predicted"/>
<dbReference type="SUPFAM" id="SSF56112">
    <property type="entry name" value="Protein kinase-like (PK-like)"/>
    <property type="match status" value="1"/>
</dbReference>
<reference evidence="2" key="1">
    <citation type="submission" date="2023-03" db="EMBL/GenBank/DDBJ databases">
        <title>Massive genome expansion in bonnet fungi (Mycena s.s.) driven by repeated elements and novel gene families across ecological guilds.</title>
        <authorList>
            <consortium name="Lawrence Berkeley National Laboratory"/>
            <person name="Harder C.B."/>
            <person name="Miyauchi S."/>
            <person name="Viragh M."/>
            <person name="Kuo A."/>
            <person name="Thoen E."/>
            <person name="Andreopoulos B."/>
            <person name="Lu D."/>
            <person name="Skrede I."/>
            <person name="Drula E."/>
            <person name="Henrissat B."/>
            <person name="Morin E."/>
            <person name="Kohler A."/>
            <person name="Barry K."/>
            <person name="LaButti K."/>
            <person name="Morin E."/>
            <person name="Salamov A."/>
            <person name="Lipzen A."/>
            <person name="Mereny Z."/>
            <person name="Hegedus B."/>
            <person name="Baldrian P."/>
            <person name="Stursova M."/>
            <person name="Weitz H."/>
            <person name="Taylor A."/>
            <person name="Grigoriev I.V."/>
            <person name="Nagy L.G."/>
            <person name="Martin F."/>
            <person name="Kauserud H."/>
        </authorList>
    </citation>
    <scope>NUCLEOTIDE SEQUENCE</scope>
    <source>
        <strain evidence="2">CBHHK200</strain>
    </source>
</reference>
<protein>
    <recommendedName>
        <fullName evidence="1">Protein kinase domain-containing protein</fullName>
    </recommendedName>
</protein>
<feature type="domain" description="Protein kinase" evidence="1">
    <location>
        <begin position="16"/>
        <end position="337"/>
    </location>
</feature>
<dbReference type="GO" id="GO:0005524">
    <property type="term" value="F:ATP binding"/>
    <property type="evidence" value="ECO:0007669"/>
    <property type="project" value="InterPro"/>
</dbReference>
<dbReference type="PROSITE" id="PS50011">
    <property type="entry name" value="PROTEIN_KINASE_DOM"/>
    <property type="match status" value="1"/>
</dbReference>
<dbReference type="InterPro" id="IPR011009">
    <property type="entry name" value="Kinase-like_dom_sf"/>
</dbReference>
<comment type="caution">
    <text evidence="2">The sequence shown here is derived from an EMBL/GenBank/DDBJ whole genome shotgun (WGS) entry which is preliminary data.</text>
</comment>
<sequence length="387" mass="45169">MSVKERLRPPLQGVTASDASFLGDLLEGEVFWRDRQVWLQGCGYMLRPRYRPGWIPSWRGTNKFSWQCEDGEPMKNPYVIDAVRIRDSMDVCLKLLDSKIHEFEHAIVTLFSSDALANHPRNHCVPVLETLLPPNDTDMAIIVMPLLRPYSKPRFDTFGEAVDFFNQVFEGMKFMHDHNVAHRDCTGQNIMMEASRMFPDGYHPLHFSKKRDLSGKAKFYTRTQRPPKYFFIDFGISRRYESRSPPPLEDPIRGGDKSVPEFRLTEEGDAPEPCDPFPTDIYYLGNMILKEFIEGDNRRFRKMYGFEFMRSLATDMVAKDPAKRPTIDKVVERFAAIRSQLGFWKLRSRIVKAGGFPRPSRPFKHWYLRIGYILRRVPAIPSYRHSE</sequence>
<dbReference type="InterPro" id="IPR000719">
    <property type="entry name" value="Prot_kinase_dom"/>
</dbReference>
<evidence type="ECO:0000313" key="3">
    <source>
        <dbReference type="Proteomes" id="UP001218188"/>
    </source>
</evidence>
<name>A0AAD6SI93_9AGAR</name>
<evidence type="ECO:0000313" key="2">
    <source>
        <dbReference type="EMBL" id="KAJ7028519.1"/>
    </source>
</evidence>
<gene>
    <name evidence="2" type="ORF">C8F04DRAFT_1118960</name>
</gene>
<evidence type="ECO:0000259" key="1">
    <source>
        <dbReference type="PROSITE" id="PS50011"/>
    </source>
</evidence>
<accession>A0AAD6SI93</accession>
<dbReference type="GO" id="GO:0004672">
    <property type="term" value="F:protein kinase activity"/>
    <property type="evidence" value="ECO:0007669"/>
    <property type="project" value="InterPro"/>
</dbReference>
<dbReference type="AlphaFoldDB" id="A0AAD6SI93"/>
<dbReference type="EMBL" id="JARJCM010000111">
    <property type="protein sequence ID" value="KAJ7028519.1"/>
    <property type="molecule type" value="Genomic_DNA"/>
</dbReference>
<dbReference type="SMART" id="SM00220">
    <property type="entry name" value="S_TKc"/>
    <property type="match status" value="1"/>
</dbReference>
<organism evidence="2 3">
    <name type="scientific">Mycena alexandri</name>
    <dbReference type="NCBI Taxonomy" id="1745969"/>
    <lineage>
        <taxon>Eukaryota</taxon>
        <taxon>Fungi</taxon>
        <taxon>Dikarya</taxon>
        <taxon>Basidiomycota</taxon>
        <taxon>Agaricomycotina</taxon>
        <taxon>Agaricomycetes</taxon>
        <taxon>Agaricomycetidae</taxon>
        <taxon>Agaricales</taxon>
        <taxon>Marasmiineae</taxon>
        <taxon>Mycenaceae</taxon>
        <taxon>Mycena</taxon>
    </lineage>
</organism>
<keyword evidence="3" id="KW-1185">Reference proteome</keyword>
<dbReference type="Gene3D" id="1.10.510.10">
    <property type="entry name" value="Transferase(Phosphotransferase) domain 1"/>
    <property type="match status" value="1"/>
</dbReference>
<dbReference type="Proteomes" id="UP001218188">
    <property type="component" value="Unassembled WGS sequence"/>
</dbReference>